<evidence type="ECO:0000256" key="1">
    <source>
        <dbReference type="SAM" id="MobiDB-lite"/>
    </source>
</evidence>
<feature type="region of interest" description="Disordered" evidence="1">
    <location>
        <begin position="80"/>
        <end position="101"/>
    </location>
</feature>
<evidence type="ECO:0000313" key="3">
    <source>
        <dbReference type="Proteomes" id="UP000567795"/>
    </source>
</evidence>
<dbReference type="RefSeq" id="WP_179813594.1">
    <property type="nucleotide sequence ID" value="NZ_JACBZD010000001.1"/>
</dbReference>
<evidence type="ECO:0000313" key="2">
    <source>
        <dbReference type="EMBL" id="NYI04740.1"/>
    </source>
</evidence>
<accession>A0A852ZTY0</accession>
<sequence>MIPSDTPNDALAALMREAGVTNKGLARLVREHGASHGLTLRCTHTTVKRWLAGTPSRTRGVPEVVAEVLTRLLGRQVTPADAGMAPRTANRGTAATADPTTSPWTLLHDAEALCAADTGSHPSVDALLPATALAAPVLRWVISPPPAPPARPRGARAVGRADVDRILATARMVRQLDNQFGGGAARTIAVHHLRADVLPLLHGGYTAAVGRELFRAAAIAAHRVGHITYDAGRHAAARRYLLLAVALAHHADDRPLAAKVLGILAHQATFLGEYREALDFVRAGRAGAPGATPAGHAALWAMEARAHAALGDRRATREALGHAERSLAASRPGEEPEWLAYFTPAELADETAHCLLELGDAPTARAHARAALSGRDRDEYARSTVFTGFVLARSHLLGRDVEQACATALTALPTALQVRSVRTRAYLNDFLARLAPFERVPAVRDLRDRHHALTA</sequence>
<dbReference type="AlphaFoldDB" id="A0A852ZTY0"/>
<proteinExistence type="predicted"/>
<gene>
    <name evidence="2" type="ORF">FHU37_001683</name>
</gene>
<dbReference type="SUPFAM" id="SSF48452">
    <property type="entry name" value="TPR-like"/>
    <property type="match status" value="1"/>
</dbReference>
<name>A0A852ZTY0_9ACTN</name>
<comment type="caution">
    <text evidence="2">The sequence shown here is derived from an EMBL/GenBank/DDBJ whole genome shotgun (WGS) entry which is preliminary data.</text>
</comment>
<feature type="compositionally biased region" description="Polar residues" evidence="1">
    <location>
        <begin position="90"/>
        <end position="101"/>
    </location>
</feature>
<dbReference type="EMBL" id="JACBZD010000001">
    <property type="protein sequence ID" value="NYI04740.1"/>
    <property type="molecule type" value="Genomic_DNA"/>
</dbReference>
<organism evidence="2 3">
    <name type="scientific">Allostreptomyces psammosilenae</name>
    <dbReference type="NCBI Taxonomy" id="1892865"/>
    <lineage>
        <taxon>Bacteria</taxon>
        <taxon>Bacillati</taxon>
        <taxon>Actinomycetota</taxon>
        <taxon>Actinomycetes</taxon>
        <taxon>Kitasatosporales</taxon>
        <taxon>Streptomycetaceae</taxon>
        <taxon>Allostreptomyces</taxon>
    </lineage>
</organism>
<dbReference type="Gene3D" id="1.25.40.10">
    <property type="entry name" value="Tetratricopeptide repeat domain"/>
    <property type="match status" value="1"/>
</dbReference>
<dbReference type="Proteomes" id="UP000567795">
    <property type="component" value="Unassembled WGS sequence"/>
</dbReference>
<protein>
    <submittedName>
        <fullName evidence="2">Tetratricopeptide (TPR) repeat protein</fullName>
    </submittedName>
</protein>
<dbReference type="InterPro" id="IPR011990">
    <property type="entry name" value="TPR-like_helical_dom_sf"/>
</dbReference>
<keyword evidence="3" id="KW-1185">Reference proteome</keyword>
<reference evidence="2 3" key="1">
    <citation type="submission" date="2020-07" db="EMBL/GenBank/DDBJ databases">
        <title>Sequencing the genomes of 1000 actinobacteria strains.</title>
        <authorList>
            <person name="Klenk H.-P."/>
        </authorList>
    </citation>
    <scope>NUCLEOTIDE SEQUENCE [LARGE SCALE GENOMIC DNA]</scope>
    <source>
        <strain evidence="2 3">DSM 42178</strain>
    </source>
</reference>